<dbReference type="EMBL" id="AODF01000007">
    <property type="protein sequence ID" value="EUJ33158.1"/>
    <property type="molecule type" value="Genomic_DNA"/>
</dbReference>
<protein>
    <submittedName>
        <fullName evidence="2">Formiminotransferase-cyclodeaminase family protein</fullName>
    </submittedName>
</protein>
<sequence>MKLVDMKITDFVNVLGSDAPAPGGGSASALAASVGSALTMMVAELTVGKKKYAEYDDVMKQVLIDAKKSKCRTA</sequence>
<dbReference type="InterPro" id="IPR036178">
    <property type="entry name" value="Formintransfe-cycloase-like_sf"/>
</dbReference>
<name>A0ABN0RGX4_9LIST</name>
<evidence type="ECO:0000313" key="3">
    <source>
        <dbReference type="Proteomes" id="UP000019249"/>
    </source>
</evidence>
<organism evidence="2 3">
    <name type="scientific">Listeria floridensis FSL S10-1187</name>
    <dbReference type="NCBI Taxonomy" id="1265817"/>
    <lineage>
        <taxon>Bacteria</taxon>
        <taxon>Bacillati</taxon>
        <taxon>Bacillota</taxon>
        <taxon>Bacilli</taxon>
        <taxon>Bacillales</taxon>
        <taxon>Listeriaceae</taxon>
        <taxon>Listeria</taxon>
    </lineage>
</organism>
<dbReference type="Proteomes" id="UP000019249">
    <property type="component" value="Unassembled WGS sequence"/>
</dbReference>
<dbReference type="RefSeq" id="WP_206538305.1">
    <property type="nucleotide sequence ID" value="NZ_AODF01000007.1"/>
</dbReference>
<feature type="domain" description="Cyclodeaminase/cyclohydrolase" evidence="1">
    <location>
        <begin position="8"/>
        <end position="69"/>
    </location>
</feature>
<dbReference type="InterPro" id="IPR007044">
    <property type="entry name" value="Cyclodeamin/CycHdrlase"/>
</dbReference>
<dbReference type="SUPFAM" id="SSF101262">
    <property type="entry name" value="Methenyltetrahydrofolate cyclohydrolase-like"/>
    <property type="match status" value="1"/>
</dbReference>
<accession>A0ABN0RGX4</accession>
<comment type="caution">
    <text evidence="2">The sequence shown here is derived from an EMBL/GenBank/DDBJ whole genome shotgun (WGS) entry which is preliminary data.</text>
</comment>
<evidence type="ECO:0000259" key="1">
    <source>
        <dbReference type="Pfam" id="PF04961"/>
    </source>
</evidence>
<dbReference type="Pfam" id="PF04961">
    <property type="entry name" value="FTCD_C"/>
    <property type="match status" value="1"/>
</dbReference>
<evidence type="ECO:0000313" key="2">
    <source>
        <dbReference type="EMBL" id="EUJ33158.1"/>
    </source>
</evidence>
<keyword evidence="3" id="KW-1185">Reference proteome</keyword>
<proteinExistence type="predicted"/>
<gene>
    <name evidence="2" type="ORF">MFLO_04455</name>
</gene>
<dbReference type="Gene3D" id="1.20.120.680">
    <property type="entry name" value="Formiminotetrahydrofolate cyclodeaminase monomer, up-and-down helical bundle"/>
    <property type="match status" value="1"/>
</dbReference>
<reference evidence="2 3" key="1">
    <citation type="journal article" date="2014" name="Int. J. Syst. Evol. Microbiol.">
        <title>Listeria floridensis sp. nov., Listeria aquatica sp. nov., Listeria cornellensis sp. nov., Listeria riparia sp. nov. and Listeria grandensis sp. nov., from agricultural and natural environments.</title>
        <authorList>
            <person name="den Bakker H.C."/>
            <person name="Warchocki S."/>
            <person name="Wright E.M."/>
            <person name="Allred A.F."/>
            <person name="Ahlstrom C."/>
            <person name="Manuel C.S."/>
            <person name="Stasiewicz M.J."/>
            <person name="Burrell A."/>
            <person name="Roof S."/>
            <person name="Strawn L."/>
            <person name="Fortes E.D."/>
            <person name="Nightingale K.K."/>
            <person name="Kephart D."/>
            <person name="Wiedmann M."/>
        </authorList>
    </citation>
    <scope>NUCLEOTIDE SEQUENCE [LARGE SCALE GENOMIC DNA]</scope>
    <source>
        <strain evidence="2 3">FSL S10-1187</strain>
    </source>
</reference>